<keyword evidence="1" id="KW-1133">Transmembrane helix</keyword>
<dbReference type="EMBL" id="LYMM01000088">
    <property type="protein sequence ID" value="PNU02085.1"/>
    <property type="molecule type" value="Genomic_DNA"/>
</dbReference>
<dbReference type="PANTHER" id="PTHR37461:SF1">
    <property type="entry name" value="ANTI-SIGMA-K FACTOR RSKA"/>
    <property type="match status" value="1"/>
</dbReference>
<feature type="transmembrane region" description="Helical" evidence="1">
    <location>
        <begin position="89"/>
        <end position="110"/>
    </location>
</feature>
<gene>
    <name evidence="3" type="ORF">A8V01_26925</name>
</gene>
<keyword evidence="1" id="KW-0472">Membrane</keyword>
<dbReference type="InterPro" id="IPR051474">
    <property type="entry name" value="Anti-sigma-K/W_factor"/>
</dbReference>
<evidence type="ECO:0000259" key="2">
    <source>
        <dbReference type="Pfam" id="PF10099"/>
    </source>
</evidence>
<evidence type="ECO:0000256" key="1">
    <source>
        <dbReference type="SAM" id="Phobius"/>
    </source>
</evidence>
<protein>
    <recommendedName>
        <fullName evidence="2">Anti-sigma K factor RskA C-terminal domain-containing protein</fullName>
    </recommendedName>
</protein>
<proteinExistence type="predicted"/>
<dbReference type="GO" id="GO:0016989">
    <property type="term" value="F:sigma factor antagonist activity"/>
    <property type="evidence" value="ECO:0007669"/>
    <property type="project" value="TreeGrafter"/>
</dbReference>
<dbReference type="RefSeq" id="WP_103099087.1">
    <property type="nucleotide sequence ID" value="NZ_LYMM01000088.1"/>
</dbReference>
<evidence type="ECO:0000313" key="4">
    <source>
        <dbReference type="Proteomes" id="UP000236327"/>
    </source>
</evidence>
<evidence type="ECO:0000313" key="3">
    <source>
        <dbReference type="EMBL" id="PNU02085.1"/>
    </source>
</evidence>
<feature type="domain" description="Anti-sigma K factor RskA C-terminal" evidence="2">
    <location>
        <begin position="99"/>
        <end position="211"/>
    </location>
</feature>
<sequence length="228" mass="23856">MVDAAEEQDRGALAAELALGLLEGAERAQALRLCLSDPAFAREVEGWSTRLSPLLDTLPPSLPSSRVWDAVAARVGARPEAPSMKPLRVWRAGALISGAVAAALALFIVLRPVEPPARMPMAVSQLTGNGEAQVLAVSYDPQNGMLQVGSLERPGDGKRPELWIIPQDGVPRSLGMMAHEGGAMPVDPAMRPLLAADATLAITMEDPATAPHAAPSSLPVMTGKISII</sequence>
<reference evidence="3 4" key="1">
    <citation type="submission" date="2016-05" db="EMBL/GenBank/DDBJ databases">
        <title>Complete genome sequence of Novosphingobium guangzhouense SA925(T).</title>
        <authorList>
            <person name="Sha S."/>
        </authorList>
    </citation>
    <scope>NUCLEOTIDE SEQUENCE [LARGE SCALE GENOMIC DNA]</scope>
    <source>
        <strain evidence="3 4">SA925</strain>
    </source>
</reference>
<keyword evidence="1" id="KW-0812">Transmembrane</keyword>
<dbReference type="GO" id="GO:0006417">
    <property type="term" value="P:regulation of translation"/>
    <property type="evidence" value="ECO:0007669"/>
    <property type="project" value="TreeGrafter"/>
</dbReference>
<accession>A0A2K2FTG5</accession>
<dbReference type="GO" id="GO:0005886">
    <property type="term" value="C:plasma membrane"/>
    <property type="evidence" value="ECO:0007669"/>
    <property type="project" value="InterPro"/>
</dbReference>
<keyword evidence="4" id="KW-1185">Reference proteome</keyword>
<dbReference type="AlphaFoldDB" id="A0A2K2FTG5"/>
<organism evidence="3 4">
    <name type="scientific">Novosphingobium guangzhouense</name>
    <dbReference type="NCBI Taxonomy" id="1850347"/>
    <lineage>
        <taxon>Bacteria</taxon>
        <taxon>Pseudomonadati</taxon>
        <taxon>Pseudomonadota</taxon>
        <taxon>Alphaproteobacteria</taxon>
        <taxon>Sphingomonadales</taxon>
        <taxon>Sphingomonadaceae</taxon>
        <taxon>Novosphingobium</taxon>
    </lineage>
</organism>
<dbReference type="PANTHER" id="PTHR37461">
    <property type="entry name" value="ANTI-SIGMA-K FACTOR RSKA"/>
    <property type="match status" value="1"/>
</dbReference>
<dbReference type="Pfam" id="PF10099">
    <property type="entry name" value="RskA_C"/>
    <property type="match status" value="1"/>
</dbReference>
<name>A0A2K2FTG5_9SPHN</name>
<dbReference type="OrthoDB" id="9816387at2"/>
<dbReference type="InterPro" id="IPR018764">
    <property type="entry name" value="RskA_C"/>
</dbReference>
<comment type="caution">
    <text evidence="3">The sequence shown here is derived from an EMBL/GenBank/DDBJ whole genome shotgun (WGS) entry which is preliminary data.</text>
</comment>
<dbReference type="Proteomes" id="UP000236327">
    <property type="component" value="Unassembled WGS sequence"/>
</dbReference>